<dbReference type="AlphaFoldDB" id="A0A310SB45"/>
<dbReference type="Proteomes" id="UP000250275">
    <property type="component" value="Unassembled WGS sequence"/>
</dbReference>
<gene>
    <name evidence="1" type="ORF">WN48_03387</name>
</gene>
<evidence type="ECO:0000313" key="1">
    <source>
        <dbReference type="EMBL" id="OAD56437.1"/>
    </source>
</evidence>
<name>A0A310SB45_9HYME</name>
<accession>A0A310SB45</accession>
<proteinExistence type="predicted"/>
<protein>
    <submittedName>
        <fullName evidence="1">Uncharacterized protein</fullName>
    </submittedName>
</protein>
<evidence type="ECO:0000313" key="2">
    <source>
        <dbReference type="Proteomes" id="UP000250275"/>
    </source>
</evidence>
<reference evidence="1 2" key="1">
    <citation type="submission" date="2015-07" db="EMBL/GenBank/DDBJ databases">
        <title>The genome of Eufriesea mexicana.</title>
        <authorList>
            <person name="Pan H."/>
            <person name="Kapheim K."/>
        </authorList>
    </citation>
    <scope>NUCLEOTIDE SEQUENCE [LARGE SCALE GENOMIC DNA]</scope>
    <source>
        <strain evidence="1">0111107269</strain>
        <tissue evidence="1">Whole body</tissue>
    </source>
</reference>
<dbReference type="EMBL" id="KQ761917">
    <property type="protein sequence ID" value="OAD56437.1"/>
    <property type="molecule type" value="Genomic_DNA"/>
</dbReference>
<sequence length="92" mass="10640">MPLARKRLWNNKRNSMNEAMLVSFHSHYRVPWNFIRVDEEILCARKRGLNGHAFELCVLKCEYNIRQSISSISASNSFDRSSAPSLAPVEFP</sequence>
<keyword evidence="2" id="KW-1185">Reference proteome</keyword>
<organism evidence="1 2">
    <name type="scientific">Eufriesea mexicana</name>
    <dbReference type="NCBI Taxonomy" id="516756"/>
    <lineage>
        <taxon>Eukaryota</taxon>
        <taxon>Metazoa</taxon>
        <taxon>Ecdysozoa</taxon>
        <taxon>Arthropoda</taxon>
        <taxon>Hexapoda</taxon>
        <taxon>Insecta</taxon>
        <taxon>Pterygota</taxon>
        <taxon>Neoptera</taxon>
        <taxon>Endopterygota</taxon>
        <taxon>Hymenoptera</taxon>
        <taxon>Apocrita</taxon>
        <taxon>Aculeata</taxon>
        <taxon>Apoidea</taxon>
        <taxon>Anthophila</taxon>
        <taxon>Apidae</taxon>
        <taxon>Eufriesea</taxon>
    </lineage>
</organism>